<dbReference type="Pfam" id="PF13456">
    <property type="entry name" value="RVT_3"/>
    <property type="match status" value="1"/>
</dbReference>
<keyword evidence="4" id="KW-1185">Reference proteome</keyword>
<feature type="region of interest" description="Disordered" evidence="1">
    <location>
        <begin position="536"/>
        <end position="601"/>
    </location>
</feature>
<accession>A0AAD8X8J9</accession>
<dbReference type="PANTHER" id="PTHR33116:SF86">
    <property type="entry name" value="REVERSE TRANSCRIPTASE DOMAIN-CONTAINING PROTEIN"/>
    <property type="match status" value="1"/>
</dbReference>
<gene>
    <name evidence="3" type="ORF">QYE76_016317</name>
</gene>
<dbReference type="Gene3D" id="3.30.420.10">
    <property type="entry name" value="Ribonuclease H-like superfamily/Ribonuclease H"/>
    <property type="match status" value="1"/>
</dbReference>
<feature type="compositionally biased region" description="Polar residues" evidence="1">
    <location>
        <begin position="439"/>
        <end position="449"/>
    </location>
</feature>
<dbReference type="InterPro" id="IPR012337">
    <property type="entry name" value="RNaseH-like_sf"/>
</dbReference>
<evidence type="ECO:0000313" key="4">
    <source>
        <dbReference type="Proteomes" id="UP001231189"/>
    </source>
</evidence>
<feature type="compositionally biased region" description="Low complexity" evidence="1">
    <location>
        <begin position="555"/>
        <end position="575"/>
    </location>
</feature>
<feature type="domain" description="RNase H type-1" evidence="2">
    <location>
        <begin position="283"/>
        <end position="363"/>
    </location>
</feature>
<comment type="caution">
    <text evidence="3">The sequence shown here is derived from an EMBL/GenBank/DDBJ whole genome shotgun (WGS) entry which is preliminary data.</text>
</comment>
<dbReference type="InterPro" id="IPR036397">
    <property type="entry name" value="RNaseH_sf"/>
</dbReference>
<name>A0AAD8X8J9_LOLMU</name>
<feature type="region of interest" description="Disordered" evidence="1">
    <location>
        <begin position="373"/>
        <end position="498"/>
    </location>
</feature>
<dbReference type="Proteomes" id="UP001231189">
    <property type="component" value="Unassembled WGS sequence"/>
</dbReference>
<evidence type="ECO:0000313" key="3">
    <source>
        <dbReference type="EMBL" id="KAK1699620.1"/>
    </source>
</evidence>
<sequence>MDKSSVFFSKGCPGALKDGIKEELNVQRETLQEKFLGLPSDVGSSKNAAFKYLRDKVWKKVLGWLELLLSMGGKEILIKSVAQAVPTFSMSCFKLPRGLCEHINSMLRKFWWGSKNGQRKTNWVSWEQMTQPKHAGGLGFRDIELFNLALLARQAWRIIQVPYSLSARVLKAAYFPNCDLLAAELGSRPSQIWRSILEGRDALNVGLIRRIGDGRTTEAWTQNWIPRDERLRPIAPRKTEAPKMATREAPSSMAGAMVRGRRATARAPQPKWIAPPAGQDKINVDAAVAKSEKKGAVAAVCRSRDGVYLGATATVYAGISHPGTLEALACREALDAADDLLLGSIHVASDCLEVIKGLSEGNMGRFGSIVKEIRERTRTTDRRQRYPPVASPTPQPPPRAFSLGCARSARPPRLSPPRRESSTARRTPLRGTPVLRLGDSTSALRSAVSSGVRHRTTRTRRRCRPPPLSSSIGASTSTYVGASSSPPPIVRPPSPLAPLPLRRSAAATRRDRLPPHCRLAHRGALRLAVGAPVRRPPCRAASRARARRPRRRLGPARSADPPARATTASRAASPRAARRRGTPTDARRSERPPPGGSPLPLVVEETAVERRGLCLLLAGCGGYH</sequence>
<protein>
    <recommendedName>
        <fullName evidence="2">RNase H type-1 domain-containing protein</fullName>
    </recommendedName>
</protein>
<feature type="compositionally biased region" description="Basic residues" evidence="1">
    <location>
        <begin position="542"/>
        <end position="554"/>
    </location>
</feature>
<dbReference type="SUPFAM" id="SSF53098">
    <property type="entry name" value="Ribonuclease H-like"/>
    <property type="match status" value="1"/>
</dbReference>
<feature type="compositionally biased region" description="Pro residues" evidence="1">
    <location>
        <begin position="485"/>
        <end position="498"/>
    </location>
</feature>
<dbReference type="EMBL" id="JAUUTY010000001">
    <property type="protein sequence ID" value="KAK1699620.1"/>
    <property type="molecule type" value="Genomic_DNA"/>
</dbReference>
<feature type="compositionally biased region" description="Basic residues" evidence="1">
    <location>
        <begin position="452"/>
        <end position="464"/>
    </location>
</feature>
<dbReference type="InterPro" id="IPR002156">
    <property type="entry name" value="RNaseH_domain"/>
</dbReference>
<feature type="compositionally biased region" description="Polar residues" evidence="1">
    <location>
        <begin position="469"/>
        <end position="481"/>
    </location>
</feature>
<evidence type="ECO:0000259" key="2">
    <source>
        <dbReference type="Pfam" id="PF13456"/>
    </source>
</evidence>
<dbReference type="GO" id="GO:0004523">
    <property type="term" value="F:RNA-DNA hybrid ribonuclease activity"/>
    <property type="evidence" value="ECO:0007669"/>
    <property type="project" value="InterPro"/>
</dbReference>
<evidence type="ECO:0000256" key="1">
    <source>
        <dbReference type="SAM" id="MobiDB-lite"/>
    </source>
</evidence>
<dbReference type="AlphaFoldDB" id="A0AAD8X8J9"/>
<feature type="compositionally biased region" description="Pro residues" evidence="1">
    <location>
        <begin position="389"/>
        <end position="399"/>
    </location>
</feature>
<proteinExistence type="predicted"/>
<dbReference type="GO" id="GO:0003676">
    <property type="term" value="F:nucleic acid binding"/>
    <property type="evidence" value="ECO:0007669"/>
    <property type="project" value="InterPro"/>
</dbReference>
<reference evidence="3" key="1">
    <citation type="submission" date="2023-07" db="EMBL/GenBank/DDBJ databases">
        <title>A chromosome-level genome assembly of Lolium multiflorum.</title>
        <authorList>
            <person name="Chen Y."/>
            <person name="Copetti D."/>
            <person name="Kolliker R."/>
            <person name="Studer B."/>
        </authorList>
    </citation>
    <scope>NUCLEOTIDE SEQUENCE</scope>
    <source>
        <strain evidence="3">02402/16</strain>
        <tissue evidence="3">Leaf</tissue>
    </source>
</reference>
<organism evidence="3 4">
    <name type="scientific">Lolium multiflorum</name>
    <name type="common">Italian ryegrass</name>
    <name type="synonym">Lolium perenne subsp. multiflorum</name>
    <dbReference type="NCBI Taxonomy" id="4521"/>
    <lineage>
        <taxon>Eukaryota</taxon>
        <taxon>Viridiplantae</taxon>
        <taxon>Streptophyta</taxon>
        <taxon>Embryophyta</taxon>
        <taxon>Tracheophyta</taxon>
        <taxon>Spermatophyta</taxon>
        <taxon>Magnoliopsida</taxon>
        <taxon>Liliopsida</taxon>
        <taxon>Poales</taxon>
        <taxon>Poaceae</taxon>
        <taxon>BOP clade</taxon>
        <taxon>Pooideae</taxon>
        <taxon>Poodae</taxon>
        <taxon>Poeae</taxon>
        <taxon>Poeae Chloroplast Group 2 (Poeae type)</taxon>
        <taxon>Loliodinae</taxon>
        <taxon>Loliinae</taxon>
        <taxon>Lolium</taxon>
    </lineage>
</organism>
<dbReference type="PANTHER" id="PTHR33116">
    <property type="entry name" value="REVERSE TRANSCRIPTASE ZINC-BINDING DOMAIN-CONTAINING PROTEIN-RELATED-RELATED"/>
    <property type="match status" value="1"/>
</dbReference>
<feature type="compositionally biased region" description="Basic and acidic residues" evidence="1">
    <location>
        <begin position="373"/>
        <end position="384"/>
    </location>
</feature>